<evidence type="ECO:0000313" key="2">
    <source>
        <dbReference type="Proteomes" id="UP001057402"/>
    </source>
</evidence>
<dbReference type="Proteomes" id="UP001057402">
    <property type="component" value="Chromosome 7"/>
</dbReference>
<gene>
    <name evidence="1" type="ORF">MLD38_027787</name>
</gene>
<protein>
    <submittedName>
        <fullName evidence="1">Uncharacterized protein</fullName>
    </submittedName>
</protein>
<comment type="caution">
    <text evidence="1">The sequence shown here is derived from an EMBL/GenBank/DDBJ whole genome shotgun (WGS) entry which is preliminary data.</text>
</comment>
<name>A0ACB9P2P0_9MYRT</name>
<evidence type="ECO:0000313" key="1">
    <source>
        <dbReference type="EMBL" id="KAI4343259.1"/>
    </source>
</evidence>
<proteinExistence type="predicted"/>
<accession>A0ACB9P2P0</accession>
<sequence>MGSIRRVHGFPPGFTPGRKELYTIWMKSLIMHGYGCTVFGPHGDVVYRVDNYRNKGCAEVFLMDCHGKLLFTIIRRKFRVLGRWDGYRCCDSGGSSAGEFCFQVRRGWSLLLGGGRVSAEVFQKLGDARKSSYVLEGQIDKSEFRVIDREGIVVAEVKRKESSSGVCLGEDVLALSMEAEADPSLIAALVAVYGSICSRM</sequence>
<dbReference type="EMBL" id="CM042886">
    <property type="protein sequence ID" value="KAI4343259.1"/>
    <property type="molecule type" value="Genomic_DNA"/>
</dbReference>
<reference evidence="2" key="1">
    <citation type="journal article" date="2023" name="Front. Plant Sci.">
        <title>Chromosomal-level genome assembly of Melastoma candidum provides insights into trichome evolution.</title>
        <authorList>
            <person name="Zhong Y."/>
            <person name="Wu W."/>
            <person name="Sun C."/>
            <person name="Zou P."/>
            <person name="Liu Y."/>
            <person name="Dai S."/>
            <person name="Zhou R."/>
        </authorList>
    </citation>
    <scope>NUCLEOTIDE SEQUENCE [LARGE SCALE GENOMIC DNA]</scope>
</reference>
<keyword evidence="2" id="KW-1185">Reference proteome</keyword>
<organism evidence="1 2">
    <name type="scientific">Melastoma candidum</name>
    <dbReference type="NCBI Taxonomy" id="119954"/>
    <lineage>
        <taxon>Eukaryota</taxon>
        <taxon>Viridiplantae</taxon>
        <taxon>Streptophyta</taxon>
        <taxon>Embryophyta</taxon>
        <taxon>Tracheophyta</taxon>
        <taxon>Spermatophyta</taxon>
        <taxon>Magnoliopsida</taxon>
        <taxon>eudicotyledons</taxon>
        <taxon>Gunneridae</taxon>
        <taxon>Pentapetalae</taxon>
        <taxon>rosids</taxon>
        <taxon>malvids</taxon>
        <taxon>Myrtales</taxon>
        <taxon>Melastomataceae</taxon>
        <taxon>Melastomatoideae</taxon>
        <taxon>Melastomateae</taxon>
        <taxon>Melastoma</taxon>
    </lineage>
</organism>